<evidence type="ECO:0000313" key="1">
    <source>
        <dbReference type="EMBL" id="MBD3904449.1"/>
    </source>
</evidence>
<dbReference type="RefSeq" id="WP_191178999.1">
    <property type="nucleotide sequence ID" value="NZ_JACXXP010000006.1"/>
</dbReference>
<accession>A0ABR8M2E2</accession>
<sequence length="61" mass="7286">MSFHYRGIEYFLGLYSTKYTISIPALKNYFKEIEVKKVDVAHSHAQFLIEEELLNNPKKHR</sequence>
<dbReference type="Proteomes" id="UP000603715">
    <property type="component" value="Unassembled WGS sequence"/>
</dbReference>
<comment type="caution">
    <text evidence="1">The sequence shown here is derived from an EMBL/GenBank/DDBJ whole genome shotgun (WGS) entry which is preliminary data.</text>
</comment>
<dbReference type="EMBL" id="JACXXP010000006">
    <property type="protein sequence ID" value="MBD3904449.1"/>
    <property type="molecule type" value="Genomic_DNA"/>
</dbReference>
<evidence type="ECO:0000313" key="2">
    <source>
        <dbReference type="Proteomes" id="UP000603715"/>
    </source>
</evidence>
<organism evidence="1 2">
    <name type="scientific">Chryseobacterium muglaense</name>
    <dbReference type="NCBI Taxonomy" id="2893752"/>
    <lineage>
        <taxon>Bacteria</taxon>
        <taxon>Pseudomonadati</taxon>
        <taxon>Bacteroidota</taxon>
        <taxon>Flavobacteriia</taxon>
        <taxon>Flavobacteriales</taxon>
        <taxon>Weeksellaceae</taxon>
        <taxon>Chryseobacterium group</taxon>
        <taxon>Chryseobacterium</taxon>
    </lineage>
</organism>
<reference evidence="2" key="1">
    <citation type="submission" date="2023-07" db="EMBL/GenBank/DDBJ databases">
        <title>Description of novel Chryseobacterium sp. strain C-2.</title>
        <authorList>
            <person name="Saticioglu I.B."/>
        </authorList>
    </citation>
    <scope>NUCLEOTIDE SEQUENCE [LARGE SCALE GENOMIC DNA]</scope>
    <source>
        <strain evidence="2">C-2</strain>
    </source>
</reference>
<proteinExistence type="predicted"/>
<keyword evidence="2" id="KW-1185">Reference proteome</keyword>
<protein>
    <submittedName>
        <fullName evidence="1">Uncharacterized protein</fullName>
    </submittedName>
</protein>
<name>A0ABR8M2E2_9FLAO</name>
<gene>
    <name evidence="1" type="ORF">IEW27_07575</name>
</gene>